<dbReference type="EMBL" id="CP101185">
    <property type="protein sequence ID" value="UYV95989.1"/>
    <property type="molecule type" value="Genomic_DNA"/>
</dbReference>
<sequence length="67" mass="7686">MIALGMAYGIFHVVFRTDILAPVLAYAEPVKYGIDWVIEDPKRAWMAFAGLVIPHIGLYYLLFEDRK</sequence>
<organism evidence="2 3">
    <name type="scientific">Paenarthrobacter ureafaciens</name>
    <dbReference type="NCBI Taxonomy" id="37931"/>
    <lineage>
        <taxon>Bacteria</taxon>
        <taxon>Bacillati</taxon>
        <taxon>Actinomycetota</taxon>
        <taxon>Actinomycetes</taxon>
        <taxon>Micrococcales</taxon>
        <taxon>Micrococcaceae</taxon>
        <taxon>Paenarthrobacter</taxon>
    </lineage>
</organism>
<accession>A0AAX3EDI0</accession>
<keyword evidence="1" id="KW-0472">Membrane</keyword>
<evidence type="ECO:0000313" key="2">
    <source>
        <dbReference type="EMBL" id="UYV95989.1"/>
    </source>
</evidence>
<dbReference type="RefSeq" id="WP_069695005.1">
    <property type="nucleotide sequence ID" value="NZ_CP043010.1"/>
</dbReference>
<proteinExistence type="predicted"/>
<protein>
    <submittedName>
        <fullName evidence="2">Uncharacterized protein</fullName>
    </submittedName>
</protein>
<evidence type="ECO:0000256" key="1">
    <source>
        <dbReference type="SAM" id="Phobius"/>
    </source>
</evidence>
<gene>
    <name evidence="2" type="ORF">NL394_12950</name>
</gene>
<keyword evidence="1" id="KW-1133">Transmembrane helix</keyword>
<name>A0AAX3EDI0_PAEUR</name>
<reference evidence="2" key="1">
    <citation type="submission" date="2022-07" db="EMBL/GenBank/DDBJ databases">
        <authorList>
            <person name="Wu T."/>
        </authorList>
    </citation>
    <scope>NUCLEOTIDE SEQUENCE</scope>
    <source>
        <strain evidence="2">SD-1</strain>
    </source>
</reference>
<dbReference type="AlphaFoldDB" id="A0AAX3EDI0"/>
<keyword evidence="3" id="KW-1185">Reference proteome</keyword>
<dbReference type="Proteomes" id="UP001163293">
    <property type="component" value="Chromosome"/>
</dbReference>
<feature type="transmembrane region" description="Helical" evidence="1">
    <location>
        <begin position="43"/>
        <end position="63"/>
    </location>
</feature>
<keyword evidence="1" id="KW-0812">Transmembrane</keyword>
<evidence type="ECO:0000313" key="3">
    <source>
        <dbReference type="Proteomes" id="UP001163293"/>
    </source>
</evidence>